<reference evidence="2" key="3">
    <citation type="submission" date="2015-04" db="UniProtKB">
        <authorList>
            <consortium name="EnsemblPlants"/>
        </authorList>
    </citation>
    <scope>IDENTIFICATION</scope>
    <source>
        <strain evidence="2">cv. Jemalong A17</strain>
    </source>
</reference>
<reference evidence="1 3" key="2">
    <citation type="journal article" date="2014" name="BMC Genomics">
        <title>An improved genome release (version Mt4.0) for the model legume Medicago truncatula.</title>
        <authorList>
            <person name="Tang H."/>
            <person name="Krishnakumar V."/>
            <person name="Bidwell S."/>
            <person name="Rosen B."/>
            <person name="Chan A."/>
            <person name="Zhou S."/>
            <person name="Gentzbittel L."/>
            <person name="Childs K.L."/>
            <person name="Yandell M."/>
            <person name="Gundlach H."/>
            <person name="Mayer K.F."/>
            <person name="Schwartz D.C."/>
            <person name="Town C.D."/>
        </authorList>
    </citation>
    <scope>GENOME REANNOTATION</scope>
    <source>
        <strain evidence="2 3">cv. Jemalong A17</strain>
    </source>
</reference>
<gene>
    <name evidence="1" type="ordered locus">MTR_1g106780</name>
</gene>
<keyword evidence="3" id="KW-1185">Reference proteome</keyword>
<evidence type="ECO:0000313" key="3">
    <source>
        <dbReference type="Proteomes" id="UP000002051"/>
    </source>
</evidence>
<reference evidence="1 3" key="1">
    <citation type="journal article" date="2011" name="Nature">
        <title>The Medicago genome provides insight into the evolution of rhizobial symbioses.</title>
        <authorList>
            <person name="Young N.D."/>
            <person name="Debelle F."/>
            <person name="Oldroyd G.E."/>
            <person name="Geurts R."/>
            <person name="Cannon S.B."/>
            <person name="Udvardi M.K."/>
            <person name="Benedito V.A."/>
            <person name="Mayer K.F."/>
            <person name="Gouzy J."/>
            <person name="Schoof H."/>
            <person name="Van de Peer Y."/>
            <person name="Proost S."/>
            <person name="Cook D.R."/>
            <person name="Meyers B.C."/>
            <person name="Spannagl M."/>
            <person name="Cheung F."/>
            <person name="De Mita S."/>
            <person name="Krishnakumar V."/>
            <person name="Gundlach H."/>
            <person name="Zhou S."/>
            <person name="Mudge J."/>
            <person name="Bharti A.K."/>
            <person name="Murray J.D."/>
            <person name="Naoumkina M.A."/>
            <person name="Rosen B."/>
            <person name="Silverstein K.A."/>
            <person name="Tang H."/>
            <person name="Rombauts S."/>
            <person name="Zhao P.X."/>
            <person name="Zhou P."/>
            <person name="Barbe V."/>
            <person name="Bardou P."/>
            <person name="Bechner M."/>
            <person name="Bellec A."/>
            <person name="Berger A."/>
            <person name="Berges H."/>
            <person name="Bidwell S."/>
            <person name="Bisseling T."/>
            <person name="Choisne N."/>
            <person name="Couloux A."/>
            <person name="Denny R."/>
            <person name="Deshpande S."/>
            <person name="Dai X."/>
            <person name="Doyle J.J."/>
            <person name="Dudez A.M."/>
            <person name="Farmer A.D."/>
            <person name="Fouteau S."/>
            <person name="Franken C."/>
            <person name="Gibelin C."/>
            <person name="Gish J."/>
            <person name="Goldstein S."/>
            <person name="Gonzalez A.J."/>
            <person name="Green P.J."/>
            <person name="Hallab A."/>
            <person name="Hartog M."/>
            <person name="Hua A."/>
            <person name="Humphray S.J."/>
            <person name="Jeong D.H."/>
            <person name="Jing Y."/>
            <person name="Jocker A."/>
            <person name="Kenton S.M."/>
            <person name="Kim D.J."/>
            <person name="Klee K."/>
            <person name="Lai H."/>
            <person name="Lang C."/>
            <person name="Lin S."/>
            <person name="Macmil S.L."/>
            <person name="Magdelenat G."/>
            <person name="Matthews L."/>
            <person name="McCorrison J."/>
            <person name="Monaghan E.L."/>
            <person name="Mun J.H."/>
            <person name="Najar F.Z."/>
            <person name="Nicholson C."/>
            <person name="Noirot C."/>
            <person name="O'Bleness M."/>
            <person name="Paule C.R."/>
            <person name="Poulain J."/>
            <person name="Prion F."/>
            <person name="Qin B."/>
            <person name="Qu C."/>
            <person name="Retzel E.F."/>
            <person name="Riddle C."/>
            <person name="Sallet E."/>
            <person name="Samain S."/>
            <person name="Samson N."/>
            <person name="Sanders I."/>
            <person name="Saurat O."/>
            <person name="Scarpelli C."/>
            <person name="Schiex T."/>
            <person name="Segurens B."/>
            <person name="Severin A.J."/>
            <person name="Sherrier D.J."/>
            <person name="Shi R."/>
            <person name="Sims S."/>
            <person name="Singer S.R."/>
            <person name="Sinharoy S."/>
            <person name="Sterck L."/>
            <person name="Viollet A."/>
            <person name="Wang B.B."/>
            <person name="Wang K."/>
            <person name="Wang M."/>
            <person name="Wang X."/>
            <person name="Warfsmann J."/>
            <person name="Weissenbach J."/>
            <person name="White D.D."/>
            <person name="White J.D."/>
            <person name="Wiley G.B."/>
            <person name="Wincker P."/>
            <person name="Xing Y."/>
            <person name="Yang L."/>
            <person name="Yao Z."/>
            <person name="Ying F."/>
            <person name="Zhai J."/>
            <person name="Zhou L."/>
            <person name="Zuber A."/>
            <person name="Denarie J."/>
            <person name="Dixon R.A."/>
            <person name="May G.D."/>
            <person name="Schwartz D.C."/>
            <person name="Rogers J."/>
            <person name="Quetier F."/>
            <person name="Town C.D."/>
            <person name="Roe B.A."/>
        </authorList>
    </citation>
    <scope>NUCLEOTIDE SEQUENCE [LARGE SCALE GENOMIC DNA]</scope>
    <source>
        <strain evidence="1">A17</strain>
        <strain evidence="2 3">cv. Jemalong A17</strain>
    </source>
</reference>
<dbReference type="eggNOG" id="KOG0987">
    <property type="taxonomic scope" value="Eukaryota"/>
</dbReference>
<name>G7IEV6_MEDTR</name>
<organism evidence="1 3">
    <name type="scientific">Medicago truncatula</name>
    <name type="common">Barrel medic</name>
    <name type="synonym">Medicago tribuloides</name>
    <dbReference type="NCBI Taxonomy" id="3880"/>
    <lineage>
        <taxon>Eukaryota</taxon>
        <taxon>Viridiplantae</taxon>
        <taxon>Streptophyta</taxon>
        <taxon>Embryophyta</taxon>
        <taxon>Tracheophyta</taxon>
        <taxon>Spermatophyta</taxon>
        <taxon>Magnoliopsida</taxon>
        <taxon>eudicotyledons</taxon>
        <taxon>Gunneridae</taxon>
        <taxon>Pentapetalae</taxon>
        <taxon>rosids</taxon>
        <taxon>fabids</taxon>
        <taxon>Fabales</taxon>
        <taxon>Fabaceae</taxon>
        <taxon>Papilionoideae</taxon>
        <taxon>50 kb inversion clade</taxon>
        <taxon>NPAAA clade</taxon>
        <taxon>Hologalegina</taxon>
        <taxon>IRL clade</taxon>
        <taxon>Trifolieae</taxon>
        <taxon>Medicago</taxon>
    </lineage>
</organism>
<dbReference type="EMBL" id="CM001217">
    <property type="protein sequence ID" value="AES62757.1"/>
    <property type="molecule type" value="Genomic_DNA"/>
</dbReference>
<dbReference type="SUPFAM" id="SSF52540">
    <property type="entry name" value="P-loop containing nucleoside triphosphate hydrolases"/>
    <property type="match status" value="1"/>
</dbReference>
<sequence>MRGKIDHTTNDGDGVVYFVLRGQNYHNMGSMMPESDSTPKFAQIYIYDTQNESKNQYKRQFPPTLCFAITINKSQGQSSSNVGNYLSKLFFTQVTSKKGFKMLILDEEDRVSTKTTNVVYRDVFLFQNV</sequence>
<dbReference type="PANTHER" id="PTHR45786">
    <property type="entry name" value="DNA BINDING PROTEIN-LIKE"/>
    <property type="match status" value="1"/>
</dbReference>
<evidence type="ECO:0000313" key="1">
    <source>
        <dbReference type="EMBL" id="AES62757.1"/>
    </source>
</evidence>
<dbReference type="EnsemblPlants" id="AES62757">
    <property type="protein sequence ID" value="AES62757"/>
    <property type="gene ID" value="MTR_1g106780"/>
</dbReference>
<evidence type="ECO:0000313" key="2">
    <source>
        <dbReference type="EnsemblPlants" id="AES62757"/>
    </source>
</evidence>
<dbReference type="Proteomes" id="UP000002051">
    <property type="component" value="Unassembled WGS sequence"/>
</dbReference>
<dbReference type="PANTHER" id="PTHR45786:SF74">
    <property type="entry name" value="ATP-DEPENDENT DNA HELICASE"/>
    <property type="match status" value="1"/>
</dbReference>
<dbReference type="PaxDb" id="3880-AES62757"/>
<protein>
    <recommendedName>
        <fullName evidence="4">PIF1 helicase</fullName>
    </recommendedName>
</protein>
<proteinExistence type="predicted"/>
<dbReference type="AlphaFoldDB" id="G7IEV6"/>
<dbReference type="InterPro" id="IPR027417">
    <property type="entry name" value="P-loop_NTPase"/>
</dbReference>
<accession>G7IEV6</accession>
<evidence type="ECO:0008006" key="4">
    <source>
        <dbReference type="Google" id="ProtNLM"/>
    </source>
</evidence>
<dbReference type="HOGENOM" id="CLU_1973799_0_0_1"/>